<dbReference type="InterPro" id="IPR023828">
    <property type="entry name" value="Peptidase_S8_Ser-AS"/>
</dbReference>
<dbReference type="InterPro" id="IPR036852">
    <property type="entry name" value="Peptidase_S8/S53_dom_sf"/>
</dbReference>
<dbReference type="InterPro" id="IPR030400">
    <property type="entry name" value="Sedolisin_dom"/>
</dbReference>
<dbReference type="STRING" id="767434.Fraau_2972"/>
<organism evidence="10 11">
    <name type="scientific">Frateuria aurantia (strain ATCC 33424 / DSM 6220 / KCTC 2777 / LMG 1558 / NBRC 3245 / NCIMB 13370)</name>
    <name type="common">Acetobacter aurantius</name>
    <dbReference type="NCBI Taxonomy" id="767434"/>
    <lineage>
        <taxon>Bacteria</taxon>
        <taxon>Pseudomonadati</taxon>
        <taxon>Pseudomonadota</taxon>
        <taxon>Gammaproteobacteria</taxon>
        <taxon>Lysobacterales</taxon>
        <taxon>Rhodanobacteraceae</taxon>
        <taxon>Frateuria</taxon>
    </lineage>
</organism>
<dbReference type="GO" id="GO:0004252">
    <property type="term" value="F:serine-type endopeptidase activity"/>
    <property type="evidence" value="ECO:0007669"/>
    <property type="project" value="UniProtKB-UniRule"/>
</dbReference>
<proteinExistence type="predicted"/>
<dbReference type="SUPFAM" id="SSF52743">
    <property type="entry name" value="Subtilisin-like"/>
    <property type="match status" value="1"/>
</dbReference>
<feature type="chain" id="PRO_5003614168" evidence="8">
    <location>
        <begin position="31"/>
        <end position="596"/>
    </location>
</feature>
<feature type="signal peptide" evidence="8">
    <location>
        <begin position="1"/>
        <end position="30"/>
    </location>
</feature>
<evidence type="ECO:0000256" key="2">
    <source>
        <dbReference type="ARBA" id="ARBA00022723"/>
    </source>
</evidence>
<dbReference type="eggNOG" id="COG4934">
    <property type="taxonomic scope" value="Bacteria"/>
</dbReference>
<feature type="binding site" evidence="7">
    <location>
        <position position="555"/>
    </location>
    <ligand>
        <name>Ca(2+)</name>
        <dbReference type="ChEBI" id="CHEBI:29108"/>
    </ligand>
</feature>
<dbReference type="CDD" id="cd11377">
    <property type="entry name" value="Pro-peptidase_S53"/>
    <property type="match status" value="1"/>
</dbReference>
<dbReference type="InterPro" id="IPR050819">
    <property type="entry name" value="Tripeptidyl-peptidase_I"/>
</dbReference>
<evidence type="ECO:0000256" key="7">
    <source>
        <dbReference type="PROSITE-ProRule" id="PRU01032"/>
    </source>
</evidence>
<dbReference type="PANTHER" id="PTHR14218:SF15">
    <property type="entry name" value="TRIPEPTIDYL-PEPTIDASE 1"/>
    <property type="match status" value="1"/>
</dbReference>
<keyword evidence="8" id="KW-0732">Signal</keyword>
<dbReference type="PROSITE" id="PS51695">
    <property type="entry name" value="SEDOLISIN"/>
    <property type="match status" value="1"/>
</dbReference>
<dbReference type="SMART" id="SM00944">
    <property type="entry name" value="Pro-kuma_activ"/>
    <property type="match status" value="1"/>
</dbReference>
<dbReference type="HOGENOM" id="CLU_012501_0_0_6"/>
<dbReference type="EMBL" id="CP003350">
    <property type="protein sequence ID" value="AFC87302.1"/>
    <property type="molecule type" value="Genomic_DNA"/>
</dbReference>
<dbReference type="SUPFAM" id="SSF54897">
    <property type="entry name" value="Protease propeptides/inhibitors"/>
    <property type="match status" value="1"/>
</dbReference>
<evidence type="ECO:0000256" key="4">
    <source>
        <dbReference type="ARBA" id="ARBA00022825"/>
    </source>
</evidence>
<dbReference type="Pfam" id="PF09286">
    <property type="entry name" value="Pro-kuma_activ"/>
    <property type="match status" value="1"/>
</dbReference>
<name>H8L2U6_FRAAD</name>
<gene>
    <name evidence="10" type="ordered locus">Fraau_2972</name>
</gene>
<feature type="active site" description="Charge relay system" evidence="7">
    <location>
        <position position="513"/>
    </location>
</feature>
<dbReference type="OrthoDB" id="6847547at2"/>
<feature type="domain" description="Peptidase S53" evidence="9">
    <location>
        <begin position="229"/>
        <end position="594"/>
    </location>
</feature>
<dbReference type="PROSITE" id="PS00138">
    <property type="entry name" value="SUBTILASE_SER"/>
    <property type="match status" value="1"/>
</dbReference>
<keyword evidence="1 7" id="KW-0645">Protease</keyword>
<keyword evidence="11" id="KW-1185">Reference proteome</keyword>
<dbReference type="CDD" id="cd04056">
    <property type="entry name" value="Peptidases_S53"/>
    <property type="match status" value="1"/>
</dbReference>
<evidence type="ECO:0000256" key="5">
    <source>
        <dbReference type="ARBA" id="ARBA00022837"/>
    </source>
</evidence>
<dbReference type="KEGG" id="fau:Fraau_2972"/>
<feature type="active site" description="Charge relay system" evidence="7">
    <location>
        <position position="307"/>
    </location>
</feature>
<dbReference type="PANTHER" id="PTHR14218">
    <property type="entry name" value="PROTEASE S8 TRIPEPTIDYL PEPTIDASE I CLN2"/>
    <property type="match status" value="1"/>
</dbReference>
<evidence type="ECO:0000259" key="9">
    <source>
        <dbReference type="PROSITE" id="PS51695"/>
    </source>
</evidence>
<evidence type="ECO:0000256" key="1">
    <source>
        <dbReference type="ARBA" id="ARBA00022670"/>
    </source>
</evidence>
<keyword evidence="6" id="KW-0865">Zymogen</keyword>
<dbReference type="AlphaFoldDB" id="H8L2U6"/>
<feature type="active site" description="Charge relay system" evidence="7">
    <location>
        <position position="303"/>
    </location>
</feature>
<evidence type="ECO:0000313" key="11">
    <source>
        <dbReference type="Proteomes" id="UP000005234"/>
    </source>
</evidence>
<feature type="binding site" evidence="7">
    <location>
        <position position="572"/>
    </location>
    <ligand>
        <name>Ca(2+)</name>
        <dbReference type="ChEBI" id="CHEBI:29108"/>
    </ligand>
</feature>
<dbReference type="RefSeq" id="WP_014404305.1">
    <property type="nucleotide sequence ID" value="NC_017033.1"/>
</dbReference>
<feature type="binding site" evidence="7">
    <location>
        <position position="574"/>
    </location>
    <ligand>
        <name>Ca(2+)</name>
        <dbReference type="ChEBI" id="CHEBI:29108"/>
    </ligand>
</feature>
<dbReference type="InterPro" id="IPR000209">
    <property type="entry name" value="Peptidase_S8/S53_dom"/>
</dbReference>
<dbReference type="Gene3D" id="3.40.50.200">
    <property type="entry name" value="Peptidase S8/S53 domain"/>
    <property type="match status" value="1"/>
</dbReference>
<dbReference type="InterPro" id="IPR015366">
    <property type="entry name" value="S53_propep"/>
</dbReference>
<evidence type="ECO:0000256" key="8">
    <source>
        <dbReference type="SAM" id="SignalP"/>
    </source>
</evidence>
<dbReference type="GO" id="GO:0046872">
    <property type="term" value="F:metal ion binding"/>
    <property type="evidence" value="ECO:0007669"/>
    <property type="project" value="UniProtKB-UniRule"/>
</dbReference>
<evidence type="ECO:0000313" key="10">
    <source>
        <dbReference type="EMBL" id="AFC87302.1"/>
    </source>
</evidence>
<evidence type="ECO:0000256" key="3">
    <source>
        <dbReference type="ARBA" id="ARBA00022801"/>
    </source>
</evidence>
<evidence type="ECO:0000256" key="6">
    <source>
        <dbReference type="ARBA" id="ARBA00023145"/>
    </source>
</evidence>
<keyword evidence="4 7" id="KW-0720">Serine protease</keyword>
<dbReference type="Proteomes" id="UP000005234">
    <property type="component" value="Chromosome"/>
</dbReference>
<protein>
    <submittedName>
        <fullName evidence="10">Putative protease</fullName>
    </submittedName>
</protein>
<comment type="cofactor">
    <cofactor evidence="7">
        <name>Ca(2+)</name>
        <dbReference type="ChEBI" id="CHEBI:29108"/>
    </cofactor>
    <text evidence="7">Binds 1 Ca(2+) ion per subunit.</text>
</comment>
<sequence length="596" mass="62658">MNRKIAPLLRRPLGVILPLLLGLTAHSAFAADDWAPTATKAFVPTLLRAPASPGSSTARLQASLRSASSHAVKLASDDIRDIDVVVSLKPRDEAGLDQWLAQRLDQRPLPALGRDELIRRHAPSQAQVDAVVAHLKAAGFNRIQVAPNRLLIEASGRAGAVENAFHTGLNHFQYQGRDVITNTEDAEVPQALAGTVQAVLGLQTAVQAHTLHHVVKPAGSGARPDASGSTFSHQLTDFPGIYHAEGLPKGTDTTVAIITAYDLSDTLANLRHFAADHQLTVPTTQVIKTSTGNYANNGDATGEWSLDSQAIVAVSGGLKTLQFFNAQDLSDAALLKAYNAAVNDGSAKAVNVSLGLDEAVTHADGSQASEDAIFKLAAAQGQTFSISSGDEGVYEAEGGYIRAITDPASYTVSDPATSPWVLAVGGTEVATSGNTGYVGEITWNEGVDWFGRLWSTGGGISKYETAPAWQTRYLGNRLTTGQRVLPDFSFDASGASGAQVYVDGSYINVGGTSLAAPIFAGLWARLQTANRNNLGFAATELYPLASANPTVLHDVVSGNNGYNGYGYQAGPGWDYPTGWGSFDTAGIQSLLQQAAR</sequence>
<dbReference type="GO" id="GO:0008240">
    <property type="term" value="F:tripeptidyl-peptidase activity"/>
    <property type="evidence" value="ECO:0007669"/>
    <property type="project" value="TreeGrafter"/>
</dbReference>
<keyword evidence="5 7" id="KW-0106">Calcium</keyword>
<reference evidence="10" key="1">
    <citation type="submission" date="2012-02" db="EMBL/GenBank/DDBJ databases">
        <title>The complete genome of Frateuria aurantia DSM 6220.</title>
        <authorList>
            <consortium name="US DOE Joint Genome Institute (JGI-PGF)"/>
            <person name="Lucas S."/>
            <person name="Copeland A."/>
            <person name="Lapidus A."/>
            <person name="Glavina del Rio T."/>
            <person name="Dalin E."/>
            <person name="Tice H."/>
            <person name="Bruce D."/>
            <person name="Goodwin L."/>
            <person name="Pitluck S."/>
            <person name="Peters L."/>
            <person name="Ovchinnikova G."/>
            <person name="Teshima H."/>
            <person name="Kyrpides N."/>
            <person name="Mavromatis K."/>
            <person name="Ivanova N."/>
            <person name="Brettin T."/>
            <person name="Detter J.C."/>
            <person name="Han C."/>
            <person name="Larimer F."/>
            <person name="Land M."/>
            <person name="Hauser L."/>
            <person name="Markowitz V."/>
            <person name="Cheng J.-F."/>
            <person name="Hugenholtz P."/>
            <person name="Woyke T."/>
            <person name="Wu D."/>
            <person name="Brambilla E."/>
            <person name="Klenk H.-P."/>
            <person name="Eisen J.A."/>
        </authorList>
    </citation>
    <scope>NUCLEOTIDE SEQUENCE</scope>
    <source>
        <strain evidence="10">DSM 6220</strain>
    </source>
</reference>
<keyword evidence="3 7" id="KW-0378">Hydrolase</keyword>
<keyword evidence="2 7" id="KW-0479">Metal-binding</keyword>
<accession>H8L2U6</accession>
<dbReference type="Pfam" id="PF00082">
    <property type="entry name" value="Peptidase_S8"/>
    <property type="match status" value="1"/>
</dbReference>
<dbReference type="GO" id="GO:0006508">
    <property type="term" value="P:proteolysis"/>
    <property type="evidence" value="ECO:0007669"/>
    <property type="project" value="UniProtKB-KW"/>
</dbReference>
<feature type="binding site" evidence="7">
    <location>
        <position position="554"/>
    </location>
    <ligand>
        <name>Ca(2+)</name>
        <dbReference type="ChEBI" id="CHEBI:29108"/>
    </ligand>
</feature>